<evidence type="ECO:0000313" key="3">
    <source>
        <dbReference type="Proteomes" id="UP000195981"/>
    </source>
</evidence>
<name>A0A1X6WT83_9MICO</name>
<dbReference type="Proteomes" id="UP000195981">
    <property type="component" value="Unassembled WGS sequence"/>
</dbReference>
<feature type="transmembrane region" description="Helical" evidence="1">
    <location>
        <begin position="6"/>
        <end position="27"/>
    </location>
</feature>
<protein>
    <submittedName>
        <fullName evidence="2">Uncharacterized protein</fullName>
    </submittedName>
</protein>
<dbReference type="AlphaFoldDB" id="A0A1X6WT83"/>
<gene>
    <name evidence="2" type="ORF">FM110_01300</name>
</gene>
<keyword evidence="1" id="KW-0472">Membrane</keyword>
<evidence type="ECO:0000256" key="1">
    <source>
        <dbReference type="SAM" id="Phobius"/>
    </source>
</evidence>
<keyword evidence="3" id="KW-1185">Reference proteome</keyword>
<dbReference type="EMBL" id="FWFG01000013">
    <property type="protein sequence ID" value="SLM88189.1"/>
    <property type="molecule type" value="Genomic_DNA"/>
</dbReference>
<reference evidence="2 3" key="1">
    <citation type="submission" date="2017-02" db="EMBL/GenBank/DDBJ databases">
        <authorList>
            <person name="Peterson S.W."/>
        </authorList>
    </citation>
    <scope>NUCLEOTIDE SEQUENCE [LARGE SCALE GENOMIC DNA]</scope>
    <source>
        <strain evidence="2 3">CIP104813</strain>
    </source>
</reference>
<organism evidence="2 3">
    <name type="scientific">Brachybacterium nesterenkovii</name>
    <dbReference type="NCBI Taxonomy" id="47847"/>
    <lineage>
        <taxon>Bacteria</taxon>
        <taxon>Bacillati</taxon>
        <taxon>Actinomycetota</taxon>
        <taxon>Actinomycetes</taxon>
        <taxon>Micrococcales</taxon>
        <taxon>Dermabacteraceae</taxon>
        <taxon>Brachybacterium</taxon>
    </lineage>
</organism>
<proteinExistence type="predicted"/>
<sequence length="71" mass="7585">MTGFPLLLSVVFGVAILATMIAVLLGMRGRLGSSEQPRESAAETWRTAVPWLIALAVLLGGLLGLYWLMKG</sequence>
<accession>A0A1X6WT83</accession>
<keyword evidence="1" id="KW-0812">Transmembrane</keyword>
<keyword evidence="1" id="KW-1133">Transmembrane helix</keyword>
<dbReference type="RefSeq" id="WP_087101931.1">
    <property type="nucleotide sequence ID" value="NZ_FWFG01000013.1"/>
</dbReference>
<feature type="transmembrane region" description="Helical" evidence="1">
    <location>
        <begin position="48"/>
        <end position="69"/>
    </location>
</feature>
<evidence type="ECO:0000313" key="2">
    <source>
        <dbReference type="EMBL" id="SLM88189.1"/>
    </source>
</evidence>